<protein>
    <submittedName>
        <fullName evidence="1">Type II toxin-antitoxin system RatA family toxin</fullName>
    </submittedName>
</protein>
<dbReference type="RefSeq" id="WP_256404301.1">
    <property type="nucleotide sequence ID" value="NZ_CP187151.1"/>
</dbReference>
<dbReference type="CDD" id="cd07812">
    <property type="entry name" value="SRPBCC"/>
    <property type="match status" value="1"/>
</dbReference>
<comment type="caution">
    <text evidence="1">The sequence shown here is derived from an EMBL/GenBank/DDBJ whole genome shotgun (WGS) entry which is preliminary data.</text>
</comment>
<proteinExistence type="predicted"/>
<dbReference type="Pfam" id="PF10604">
    <property type="entry name" value="Polyketide_cyc2"/>
    <property type="match status" value="1"/>
</dbReference>
<dbReference type="Gene3D" id="3.30.530.20">
    <property type="match status" value="1"/>
</dbReference>
<gene>
    <name evidence="1" type="ORF">ACFSBJ_09890</name>
</gene>
<organism evidence="1 2">
    <name type="scientific">Haloplanus ruber</name>
    <dbReference type="NCBI Taxonomy" id="869892"/>
    <lineage>
        <taxon>Archaea</taxon>
        <taxon>Methanobacteriati</taxon>
        <taxon>Methanobacteriota</taxon>
        <taxon>Stenosarchaea group</taxon>
        <taxon>Halobacteria</taxon>
        <taxon>Halobacteriales</taxon>
        <taxon>Haloferacaceae</taxon>
        <taxon>Haloplanus</taxon>
    </lineage>
</organism>
<name>A0ABD6D190_9EURY</name>
<dbReference type="SUPFAM" id="SSF55961">
    <property type="entry name" value="Bet v1-like"/>
    <property type="match status" value="1"/>
</dbReference>
<keyword evidence="2" id="KW-1185">Reference proteome</keyword>
<accession>A0ABD6D190</accession>
<evidence type="ECO:0000313" key="2">
    <source>
        <dbReference type="Proteomes" id="UP001597075"/>
    </source>
</evidence>
<evidence type="ECO:0000313" key="1">
    <source>
        <dbReference type="EMBL" id="MFD1634041.1"/>
    </source>
</evidence>
<reference evidence="1 2" key="1">
    <citation type="journal article" date="2019" name="Int. J. Syst. Evol. Microbiol.">
        <title>The Global Catalogue of Microorganisms (GCM) 10K type strain sequencing project: providing services to taxonomists for standard genome sequencing and annotation.</title>
        <authorList>
            <consortium name="The Broad Institute Genomics Platform"/>
            <consortium name="The Broad Institute Genome Sequencing Center for Infectious Disease"/>
            <person name="Wu L."/>
            <person name="Ma J."/>
        </authorList>
    </citation>
    <scope>NUCLEOTIDE SEQUENCE [LARGE SCALE GENOMIC DNA]</scope>
    <source>
        <strain evidence="1 2">CGMCC 1.10594</strain>
    </source>
</reference>
<dbReference type="InterPro" id="IPR019587">
    <property type="entry name" value="Polyketide_cyclase/dehydratase"/>
</dbReference>
<dbReference type="EMBL" id="JBHUDL010000010">
    <property type="protein sequence ID" value="MFD1634041.1"/>
    <property type="molecule type" value="Genomic_DNA"/>
</dbReference>
<dbReference type="Proteomes" id="UP001597075">
    <property type="component" value="Unassembled WGS sequence"/>
</dbReference>
<sequence length="180" mass="20340">MDRIHVSTVVCLPAEEVFDFLVDFPRYARYSEYLTDVRADGDGSPGTRYRLRFAWWKLAYTAHTEVTEADPPTQLDWRVIEDLDARGRWRVDPLDTVPAAVPAASGPACRVHLEVEFDPHSVGGGILDLPRFVSFDWVVEKVKPILVEEAEQVVERIVADVEGRRREVDLVVHETPGGVT</sequence>
<dbReference type="AlphaFoldDB" id="A0ABD6D190"/>
<dbReference type="InterPro" id="IPR023393">
    <property type="entry name" value="START-like_dom_sf"/>
</dbReference>